<feature type="domain" description="C2H2-type" evidence="6">
    <location>
        <begin position="677"/>
        <end position="704"/>
    </location>
</feature>
<dbReference type="GO" id="GO:0008270">
    <property type="term" value="F:zinc ion binding"/>
    <property type="evidence" value="ECO:0007669"/>
    <property type="project" value="UniProtKB-KW"/>
</dbReference>
<dbReference type="EMBL" id="ML210430">
    <property type="protein sequence ID" value="TFK18111.1"/>
    <property type="molecule type" value="Genomic_DNA"/>
</dbReference>
<feature type="compositionally biased region" description="Low complexity" evidence="5">
    <location>
        <begin position="497"/>
        <end position="514"/>
    </location>
</feature>
<feature type="compositionally biased region" description="Low complexity" evidence="5">
    <location>
        <begin position="406"/>
        <end position="424"/>
    </location>
</feature>
<feature type="compositionally biased region" description="Polar residues" evidence="5">
    <location>
        <begin position="231"/>
        <end position="253"/>
    </location>
</feature>
<dbReference type="SMART" id="SM00355">
    <property type="entry name" value="ZnF_C2H2"/>
    <property type="match status" value="3"/>
</dbReference>
<name>A0A5C3KDM4_COPMA</name>
<feature type="compositionally biased region" description="Low complexity" evidence="5">
    <location>
        <begin position="759"/>
        <end position="793"/>
    </location>
</feature>
<keyword evidence="3" id="KW-0863">Zinc-finger</keyword>
<dbReference type="OrthoDB" id="3269380at2759"/>
<keyword evidence="8" id="KW-1185">Reference proteome</keyword>
<dbReference type="InterPro" id="IPR013087">
    <property type="entry name" value="Znf_C2H2_type"/>
</dbReference>
<evidence type="ECO:0000313" key="7">
    <source>
        <dbReference type="EMBL" id="TFK18111.1"/>
    </source>
</evidence>
<keyword evidence="4" id="KW-0862">Zinc</keyword>
<reference evidence="7 8" key="1">
    <citation type="journal article" date="2019" name="Nat. Ecol. Evol.">
        <title>Megaphylogeny resolves global patterns of mushroom evolution.</title>
        <authorList>
            <person name="Varga T."/>
            <person name="Krizsan K."/>
            <person name="Foldi C."/>
            <person name="Dima B."/>
            <person name="Sanchez-Garcia M."/>
            <person name="Sanchez-Ramirez S."/>
            <person name="Szollosi G.J."/>
            <person name="Szarkandi J.G."/>
            <person name="Papp V."/>
            <person name="Albert L."/>
            <person name="Andreopoulos W."/>
            <person name="Angelini C."/>
            <person name="Antonin V."/>
            <person name="Barry K.W."/>
            <person name="Bougher N.L."/>
            <person name="Buchanan P."/>
            <person name="Buyck B."/>
            <person name="Bense V."/>
            <person name="Catcheside P."/>
            <person name="Chovatia M."/>
            <person name="Cooper J."/>
            <person name="Damon W."/>
            <person name="Desjardin D."/>
            <person name="Finy P."/>
            <person name="Geml J."/>
            <person name="Haridas S."/>
            <person name="Hughes K."/>
            <person name="Justo A."/>
            <person name="Karasinski D."/>
            <person name="Kautmanova I."/>
            <person name="Kiss B."/>
            <person name="Kocsube S."/>
            <person name="Kotiranta H."/>
            <person name="LaButti K.M."/>
            <person name="Lechner B.E."/>
            <person name="Liimatainen K."/>
            <person name="Lipzen A."/>
            <person name="Lukacs Z."/>
            <person name="Mihaltcheva S."/>
            <person name="Morgado L.N."/>
            <person name="Niskanen T."/>
            <person name="Noordeloos M.E."/>
            <person name="Ohm R.A."/>
            <person name="Ortiz-Santana B."/>
            <person name="Ovrebo C."/>
            <person name="Racz N."/>
            <person name="Riley R."/>
            <person name="Savchenko A."/>
            <person name="Shiryaev A."/>
            <person name="Soop K."/>
            <person name="Spirin V."/>
            <person name="Szebenyi C."/>
            <person name="Tomsovsky M."/>
            <person name="Tulloss R.E."/>
            <person name="Uehling J."/>
            <person name="Grigoriev I.V."/>
            <person name="Vagvolgyi C."/>
            <person name="Papp T."/>
            <person name="Martin F.M."/>
            <person name="Miettinen O."/>
            <person name="Hibbett D.S."/>
            <person name="Nagy L.G."/>
        </authorList>
    </citation>
    <scope>NUCLEOTIDE SEQUENCE [LARGE SCALE GENOMIC DNA]</scope>
    <source>
        <strain evidence="7 8">CBS 121175</strain>
    </source>
</reference>
<organism evidence="7 8">
    <name type="scientific">Coprinopsis marcescibilis</name>
    <name type="common">Agaric fungus</name>
    <name type="synonym">Psathyrella marcescibilis</name>
    <dbReference type="NCBI Taxonomy" id="230819"/>
    <lineage>
        <taxon>Eukaryota</taxon>
        <taxon>Fungi</taxon>
        <taxon>Dikarya</taxon>
        <taxon>Basidiomycota</taxon>
        <taxon>Agaricomycotina</taxon>
        <taxon>Agaricomycetes</taxon>
        <taxon>Agaricomycetidae</taxon>
        <taxon>Agaricales</taxon>
        <taxon>Agaricineae</taxon>
        <taxon>Psathyrellaceae</taxon>
        <taxon>Coprinopsis</taxon>
    </lineage>
</organism>
<evidence type="ECO:0000313" key="8">
    <source>
        <dbReference type="Proteomes" id="UP000307440"/>
    </source>
</evidence>
<feature type="region of interest" description="Disordered" evidence="5">
    <location>
        <begin position="185"/>
        <end position="204"/>
    </location>
</feature>
<dbReference type="Proteomes" id="UP000307440">
    <property type="component" value="Unassembled WGS sequence"/>
</dbReference>
<dbReference type="GO" id="GO:0005634">
    <property type="term" value="C:nucleus"/>
    <property type="evidence" value="ECO:0007669"/>
    <property type="project" value="TreeGrafter"/>
</dbReference>
<evidence type="ECO:0000256" key="4">
    <source>
        <dbReference type="ARBA" id="ARBA00022833"/>
    </source>
</evidence>
<sequence>MDGVGSYTGSSSGPFNPASYTRHFIGSPISWRAASFGMSMSGTTPGNPSSWSSRFPVGSPTHQLLSSWEAGRTPSSMESDRSSILNALNVFDREGELCRNYTCCGLHLSDLHALLEHFEEVHIVVVDSNPSQPQAHIQVPFNPQVNELSPQQRPNSNSPNSNTVSRNATAAAQFQQHFQHLANSASVHQHQGLGGSQFQQTQRQQQTLFDPDDMELELELDNGMSSAPVHHSQTSPGPTASTASYSIANFPNTRASSARSSPSSGAPSPPDTPISTPLSAYPSPQAFVPHHLPGANVGTHGLLSPYISQPSSPLSGTAASTRQSSPTGFTANGHHHGTIRPNLNINLSYPRSQLGLGNGNNGASMLTHPEEAFNAYARFASDYSSCLPGAQFNGASRDEWERVKVQQQQQQGQQVQQQNFAQTQPSFDQQYPPPQELPDGQQTQSGEQPQMSCVPPALLFAPSSSCTPASSTPGSRGGSQSPGPPHRQPQQAGNRSPPSKAHTAPATPTTATPAVGRQQVAAGSSSAVPNGHPASSSHHGHSTSNILRPAASLLLSKPFRCPKPNCNKSYKQANGLKYHMTHGSCNFAPPKDLEHVKDLLERKRREREAQNAANGVVGLNRSLSLGSSGVNGEGGLPPTLDTQLLSTYYDLNLSTMNITETELREVEREAEKRLRPFACGVGDCQRRYKNMNGLRYHYQHSGDHGAVGLALLASGQHECLQNGTHGRKSHSNNHASTAPTAHDEDRKGRDRIPMFKNHSVSVPVSRAASSSRTGTPVPVSVPVTTVSSANTSPKSDVMNMNGGHHHTSSLTTPIQVVQVQQVNGVGINTGLPSASNPPPQKSSSSSLSQALGNTQTHPGSQPGSQNTSPSLNNATPHSGQQQYTQTQQMATAYQQYAAQVQRQYQAAMAAQQQQQEYGLYDTLSQQNSPGQYVAMDMS</sequence>
<feature type="region of interest" description="Disordered" evidence="5">
    <location>
        <begin position="405"/>
        <end position="544"/>
    </location>
</feature>
<feature type="compositionally biased region" description="Basic and acidic residues" evidence="5">
    <location>
        <begin position="741"/>
        <end position="753"/>
    </location>
</feature>
<keyword evidence="1" id="KW-0479">Metal-binding</keyword>
<feature type="compositionally biased region" description="Low complexity" evidence="5">
    <location>
        <begin position="461"/>
        <end position="481"/>
    </location>
</feature>
<feature type="domain" description="C2H2-type" evidence="6">
    <location>
        <begin position="559"/>
        <end position="582"/>
    </location>
</feature>
<feature type="region of interest" description="Disordered" evidence="5">
    <location>
        <begin position="145"/>
        <end position="165"/>
    </location>
</feature>
<feature type="compositionally biased region" description="Polar residues" evidence="5">
    <location>
        <begin position="849"/>
        <end position="879"/>
    </location>
</feature>
<feature type="region of interest" description="Disordered" evidence="5">
    <location>
        <begin position="225"/>
        <end position="293"/>
    </location>
</feature>
<feature type="region of interest" description="Disordered" evidence="5">
    <location>
        <begin position="720"/>
        <end position="808"/>
    </location>
</feature>
<evidence type="ECO:0000259" key="6">
    <source>
        <dbReference type="SMART" id="SM00355"/>
    </source>
</evidence>
<accession>A0A5C3KDM4</accession>
<feature type="compositionally biased region" description="Polar residues" evidence="5">
    <location>
        <begin position="440"/>
        <end position="451"/>
    </location>
</feature>
<feature type="region of interest" description="Disordered" evidence="5">
    <location>
        <begin position="827"/>
        <end position="886"/>
    </location>
</feature>
<evidence type="ECO:0000256" key="2">
    <source>
        <dbReference type="ARBA" id="ARBA00022737"/>
    </source>
</evidence>
<feature type="compositionally biased region" description="Polar residues" evidence="5">
    <location>
        <begin position="308"/>
        <end position="330"/>
    </location>
</feature>
<feature type="compositionally biased region" description="Low complexity" evidence="5">
    <location>
        <begin position="254"/>
        <end position="266"/>
    </location>
</feature>
<feature type="compositionally biased region" description="Low complexity" evidence="5">
    <location>
        <begin position="149"/>
        <end position="165"/>
    </location>
</feature>
<keyword evidence="2" id="KW-0677">Repeat</keyword>
<feature type="region of interest" description="Disordered" evidence="5">
    <location>
        <begin position="308"/>
        <end position="339"/>
    </location>
</feature>
<dbReference type="AlphaFoldDB" id="A0A5C3KDM4"/>
<protein>
    <recommendedName>
        <fullName evidence="6">C2H2-type domain-containing protein</fullName>
    </recommendedName>
</protein>
<gene>
    <name evidence="7" type="ORF">FA15DRAFT_660952</name>
</gene>
<dbReference type="PANTHER" id="PTHR23057:SF0">
    <property type="entry name" value="JUXTAPOSED WITH ANOTHER ZINC FINGER PROTEIN 1"/>
    <property type="match status" value="1"/>
</dbReference>
<dbReference type="InterPro" id="IPR051580">
    <property type="entry name" value="ZnF-Chromatin_assoc"/>
</dbReference>
<evidence type="ECO:0000256" key="5">
    <source>
        <dbReference type="SAM" id="MobiDB-lite"/>
    </source>
</evidence>
<dbReference type="STRING" id="230819.A0A5C3KDM4"/>
<proteinExistence type="predicted"/>
<evidence type="ECO:0000256" key="3">
    <source>
        <dbReference type="ARBA" id="ARBA00022771"/>
    </source>
</evidence>
<evidence type="ECO:0000256" key="1">
    <source>
        <dbReference type="ARBA" id="ARBA00022723"/>
    </source>
</evidence>
<feature type="domain" description="C2H2-type" evidence="6">
    <location>
        <begin position="101"/>
        <end position="122"/>
    </location>
</feature>
<dbReference type="PANTHER" id="PTHR23057">
    <property type="entry name" value="JUXTAPOSED WITH ANOTHER ZINC FINGER PROTEIN 1"/>
    <property type="match status" value="1"/>
</dbReference>